<dbReference type="EMBL" id="JACGCM010002082">
    <property type="protein sequence ID" value="KAF6145254.1"/>
    <property type="molecule type" value="Genomic_DNA"/>
</dbReference>
<gene>
    <name evidence="1" type="ORF">GIB67_041449</name>
</gene>
<dbReference type="OrthoDB" id="17560at2759"/>
<evidence type="ECO:0000313" key="1">
    <source>
        <dbReference type="EMBL" id="KAF6145254.1"/>
    </source>
</evidence>
<evidence type="ECO:0000313" key="2">
    <source>
        <dbReference type="Proteomes" id="UP000541444"/>
    </source>
</evidence>
<dbReference type="Proteomes" id="UP000541444">
    <property type="component" value="Unassembled WGS sequence"/>
</dbReference>
<name>A0A7J7LRW3_9MAGN</name>
<dbReference type="AlphaFoldDB" id="A0A7J7LRW3"/>
<sequence length="144" mass="15915">MGVAFRRGLFLEGIDLVSEVLDLPGGAIESLFTPTDELFLGFDSSRAADPEEVEEISVIRDMETALHISLEKVLILTDCRHLCVLLQEHMVRHQCCDNPPTLSSTSGVVKVEEFGGLNTYITGFPDFKLAIILISNVFGKYPFP</sequence>
<organism evidence="1 2">
    <name type="scientific">Kingdonia uniflora</name>
    <dbReference type="NCBI Taxonomy" id="39325"/>
    <lineage>
        <taxon>Eukaryota</taxon>
        <taxon>Viridiplantae</taxon>
        <taxon>Streptophyta</taxon>
        <taxon>Embryophyta</taxon>
        <taxon>Tracheophyta</taxon>
        <taxon>Spermatophyta</taxon>
        <taxon>Magnoliopsida</taxon>
        <taxon>Ranunculales</taxon>
        <taxon>Circaeasteraceae</taxon>
        <taxon>Kingdonia</taxon>
    </lineage>
</organism>
<comment type="caution">
    <text evidence="1">The sequence shown here is derived from an EMBL/GenBank/DDBJ whole genome shotgun (WGS) entry which is preliminary data.</text>
</comment>
<accession>A0A7J7LRW3</accession>
<reference evidence="1 2" key="1">
    <citation type="journal article" date="2020" name="IScience">
        <title>Genome Sequencing of the Endangered Kingdonia uniflora (Circaeasteraceae, Ranunculales) Reveals Potential Mechanisms of Evolutionary Specialization.</title>
        <authorList>
            <person name="Sun Y."/>
            <person name="Deng T."/>
            <person name="Zhang A."/>
            <person name="Moore M.J."/>
            <person name="Landis J.B."/>
            <person name="Lin N."/>
            <person name="Zhang H."/>
            <person name="Zhang X."/>
            <person name="Huang J."/>
            <person name="Zhang X."/>
            <person name="Sun H."/>
            <person name="Wang H."/>
        </authorList>
    </citation>
    <scope>NUCLEOTIDE SEQUENCE [LARGE SCALE GENOMIC DNA]</scope>
    <source>
        <strain evidence="1">TB1705</strain>
        <tissue evidence="1">Leaf</tissue>
    </source>
</reference>
<protein>
    <submittedName>
        <fullName evidence="1">Uncharacterized protein</fullName>
    </submittedName>
</protein>
<proteinExistence type="predicted"/>
<keyword evidence="2" id="KW-1185">Reference proteome</keyword>